<feature type="compositionally biased region" description="Basic and acidic residues" evidence="1">
    <location>
        <begin position="284"/>
        <end position="301"/>
    </location>
</feature>
<sequence length="301" mass="33103">DPSDREWRTSDSGRSVAFSLENVSNVFRVPISAACIFVCFSQQQTAMEAMGLIAIIVNCYLIGQCGQLQRLFPWLSPEMTIISIVLLEAQQHFQQQLRRRREEEELHRQAQLQAEARHESDYHKADMQHQHHHDKAQGSKPGDKPKRPNSLLGNNNVMKLKQIIPLQGKFSSGTSRSPAQSPTGGEAKLPGFLKFLKSPEVKKEPAVAVGATPGSAVTSSAPPGAQERSQSPNRTFSPGKLFSFSKSEGTVVCANGTQQLTQAANCQPNRADLNTTTEEIPSNESDKGESRLQTDLENPKT</sequence>
<evidence type="ECO:0000256" key="1">
    <source>
        <dbReference type="SAM" id="MobiDB-lite"/>
    </source>
</evidence>
<feature type="non-terminal residue" evidence="2">
    <location>
        <position position="1"/>
    </location>
</feature>
<dbReference type="EMBL" id="JAHRIN010053595">
    <property type="protein sequence ID" value="MEQ2210547.1"/>
    <property type="molecule type" value="Genomic_DNA"/>
</dbReference>
<name>A0ABV0RT87_9TELE</name>
<accession>A0ABV0RT87</accession>
<comment type="caution">
    <text evidence="2">The sequence shown here is derived from an EMBL/GenBank/DDBJ whole genome shotgun (WGS) entry which is preliminary data.</text>
</comment>
<feature type="region of interest" description="Disordered" evidence="1">
    <location>
        <begin position="264"/>
        <end position="301"/>
    </location>
</feature>
<gene>
    <name evidence="2" type="ORF">XENOCAPTIV_015365</name>
</gene>
<dbReference type="Proteomes" id="UP001434883">
    <property type="component" value="Unassembled WGS sequence"/>
</dbReference>
<evidence type="ECO:0000313" key="2">
    <source>
        <dbReference type="EMBL" id="MEQ2210547.1"/>
    </source>
</evidence>
<organism evidence="2 3">
    <name type="scientific">Xenoophorus captivus</name>
    <dbReference type="NCBI Taxonomy" id="1517983"/>
    <lineage>
        <taxon>Eukaryota</taxon>
        <taxon>Metazoa</taxon>
        <taxon>Chordata</taxon>
        <taxon>Craniata</taxon>
        <taxon>Vertebrata</taxon>
        <taxon>Euteleostomi</taxon>
        <taxon>Actinopterygii</taxon>
        <taxon>Neopterygii</taxon>
        <taxon>Teleostei</taxon>
        <taxon>Neoteleostei</taxon>
        <taxon>Acanthomorphata</taxon>
        <taxon>Ovalentaria</taxon>
        <taxon>Atherinomorphae</taxon>
        <taxon>Cyprinodontiformes</taxon>
        <taxon>Goodeidae</taxon>
        <taxon>Xenoophorus</taxon>
    </lineage>
</organism>
<reference evidence="2 3" key="1">
    <citation type="submission" date="2021-06" db="EMBL/GenBank/DDBJ databases">
        <authorList>
            <person name="Palmer J.M."/>
        </authorList>
    </citation>
    <scope>NUCLEOTIDE SEQUENCE [LARGE SCALE GENOMIC DNA]</scope>
    <source>
        <strain evidence="2 3">XC_2019</strain>
        <tissue evidence="2">Muscle</tissue>
    </source>
</reference>
<feature type="compositionally biased region" description="Polar residues" evidence="1">
    <location>
        <begin position="264"/>
        <end position="283"/>
    </location>
</feature>
<feature type="compositionally biased region" description="Basic and acidic residues" evidence="1">
    <location>
        <begin position="115"/>
        <end position="146"/>
    </location>
</feature>
<feature type="compositionally biased region" description="Polar residues" evidence="1">
    <location>
        <begin position="215"/>
        <end position="236"/>
    </location>
</feature>
<feature type="region of interest" description="Disordered" evidence="1">
    <location>
        <begin position="100"/>
        <end position="153"/>
    </location>
</feature>
<feature type="region of interest" description="Disordered" evidence="1">
    <location>
        <begin position="169"/>
        <end position="190"/>
    </location>
</feature>
<feature type="region of interest" description="Disordered" evidence="1">
    <location>
        <begin position="207"/>
        <end position="239"/>
    </location>
</feature>
<feature type="compositionally biased region" description="Polar residues" evidence="1">
    <location>
        <begin position="169"/>
        <end position="183"/>
    </location>
</feature>
<proteinExistence type="predicted"/>
<protein>
    <submittedName>
        <fullName evidence="2">Uncharacterized protein</fullName>
    </submittedName>
</protein>
<keyword evidence="3" id="KW-1185">Reference proteome</keyword>
<evidence type="ECO:0000313" key="3">
    <source>
        <dbReference type="Proteomes" id="UP001434883"/>
    </source>
</evidence>